<dbReference type="SMART" id="SM00972">
    <property type="entry name" value="SCPU"/>
    <property type="match status" value="1"/>
</dbReference>
<dbReference type="Pfam" id="PF05229">
    <property type="entry name" value="SCPU"/>
    <property type="match status" value="1"/>
</dbReference>
<evidence type="ECO:0000259" key="2">
    <source>
        <dbReference type="Pfam" id="PF05229"/>
    </source>
</evidence>
<keyword evidence="3" id="KW-0167">Capsid protein</keyword>
<sequence length="180" mass="18159">MKHLKRAGTVFGLACLLINSAQAAVSGHIQAQLIISAGCQVTSGTIGAGAAGNNSGLLDFGSQGPTWNAPLNAQLHSSNGNLAVTCGATSSGPTSFTVSINGGTHGDGISRYLSNGSRNVPYRLTVDAAGTDNYRIGQQHTFAAGSGTQIPIPVYGAVLANQGALPAGTYSDTLTVTLDW</sequence>
<dbReference type="InterPro" id="IPR007893">
    <property type="entry name" value="Spore_coat_U/FanG"/>
</dbReference>
<keyword evidence="1" id="KW-0732">Signal</keyword>
<protein>
    <submittedName>
        <fullName evidence="3">Spore coat protein U domain-containing protein</fullName>
    </submittedName>
</protein>
<evidence type="ECO:0000313" key="3">
    <source>
        <dbReference type="EMBL" id="NWB48551.1"/>
    </source>
</evidence>
<reference evidence="3 4" key="1">
    <citation type="submission" date="2020-04" db="EMBL/GenBank/DDBJ databases">
        <title>Molecular characterization of pseudomonads from Agaricus bisporus reveal novel blotch 2 pathogens in Western Europe.</title>
        <authorList>
            <person name="Taparia T."/>
            <person name="Krijger M."/>
            <person name="Haynes E."/>
            <person name="Elpinstone J.G."/>
            <person name="Noble R."/>
            <person name="Van Der Wolf J."/>
        </authorList>
    </citation>
    <scope>NUCLEOTIDE SEQUENCE [LARGE SCALE GENOMIC DNA]</scope>
    <source>
        <strain evidence="3 4">F1001</strain>
    </source>
</reference>
<evidence type="ECO:0000313" key="4">
    <source>
        <dbReference type="Proteomes" id="UP000582981"/>
    </source>
</evidence>
<feature type="signal peptide" evidence="1">
    <location>
        <begin position="1"/>
        <end position="23"/>
    </location>
</feature>
<dbReference type="Proteomes" id="UP000582981">
    <property type="component" value="Unassembled WGS sequence"/>
</dbReference>
<gene>
    <name evidence="3" type="ORF">HX829_18845</name>
</gene>
<keyword evidence="3" id="KW-0946">Virion</keyword>
<accession>A0A7Y8BLR9</accession>
<proteinExistence type="predicted"/>
<feature type="chain" id="PRO_5031208178" evidence="1">
    <location>
        <begin position="24"/>
        <end position="180"/>
    </location>
</feature>
<evidence type="ECO:0000256" key="1">
    <source>
        <dbReference type="SAM" id="SignalP"/>
    </source>
</evidence>
<comment type="caution">
    <text evidence="3">The sequence shown here is derived from an EMBL/GenBank/DDBJ whole genome shotgun (WGS) entry which is preliminary data.</text>
</comment>
<organism evidence="3 4">
    <name type="scientific">Pseudomonas gingeri</name>
    <dbReference type="NCBI Taxonomy" id="117681"/>
    <lineage>
        <taxon>Bacteria</taxon>
        <taxon>Pseudomonadati</taxon>
        <taxon>Pseudomonadota</taxon>
        <taxon>Gammaproteobacteria</taxon>
        <taxon>Pseudomonadales</taxon>
        <taxon>Pseudomonadaceae</taxon>
        <taxon>Pseudomonas</taxon>
    </lineage>
</organism>
<dbReference type="EMBL" id="JACAPU010000021">
    <property type="protein sequence ID" value="NWB48551.1"/>
    <property type="molecule type" value="Genomic_DNA"/>
</dbReference>
<feature type="domain" description="Spore coat protein U/FanG" evidence="2">
    <location>
        <begin position="28"/>
        <end position="177"/>
    </location>
</feature>
<dbReference type="AlphaFoldDB" id="A0A7Y8BLR9"/>
<dbReference type="RefSeq" id="WP_100942738.1">
    <property type="nucleotide sequence ID" value="NZ_JACAPU010000021.1"/>
</dbReference>
<dbReference type="PANTHER" id="PTHR37089">
    <property type="entry name" value="PROTEIN U-RELATED"/>
    <property type="match status" value="1"/>
</dbReference>
<dbReference type="InterPro" id="IPR053167">
    <property type="entry name" value="Spore_coat_component"/>
</dbReference>
<name>A0A7Y8BLR9_9PSED</name>